<feature type="region of interest" description="Disordered" evidence="1">
    <location>
        <begin position="1"/>
        <end position="24"/>
    </location>
</feature>
<protein>
    <recommendedName>
        <fullName evidence="4">YqjK-like protein</fullName>
    </recommendedName>
</protein>
<keyword evidence="3" id="KW-1185">Reference proteome</keyword>
<name>A0ABU1IE79_9BURK</name>
<accession>A0ABU1IE79</accession>
<comment type="caution">
    <text evidence="2">The sequence shown here is derived from an EMBL/GenBank/DDBJ whole genome shotgun (WGS) entry which is preliminary data.</text>
</comment>
<proteinExistence type="predicted"/>
<gene>
    <name evidence="2" type="ORF">QE399_003216</name>
</gene>
<organism evidence="2 3">
    <name type="scientific">Paracidovorax wautersii</name>
    <dbReference type="NCBI Taxonomy" id="1177982"/>
    <lineage>
        <taxon>Bacteria</taxon>
        <taxon>Pseudomonadati</taxon>
        <taxon>Pseudomonadota</taxon>
        <taxon>Betaproteobacteria</taxon>
        <taxon>Burkholderiales</taxon>
        <taxon>Comamonadaceae</taxon>
        <taxon>Paracidovorax</taxon>
    </lineage>
</organism>
<evidence type="ECO:0000256" key="1">
    <source>
        <dbReference type="SAM" id="MobiDB-lite"/>
    </source>
</evidence>
<dbReference type="EMBL" id="JAVIZX010000001">
    <property type="protein sequence ID" value="MDR6215527.1"/>
    <property type="molecule type" value="Genomic_DNA"/>
</dbReference>
<sequence length="107" mass="11699">MSSMRPPLERDSGLPTPTEPQQKVLDRIALQRERLRARRAAHRQAVALQAEDAGIDPQAPLVARVLAFARLHPAVVAVAALGALAAGPSRLIRWSSVLMPLLARMRR</sequence>
<evidence type="ECO:0000313" key="3">
    <source>
        <dbReference type="Proteomes" id="UP001267710"/>
    </source>
</evidence>
<reference evidence="2 3" key="1">
    <citation type="submission" date="2023-08" db="EMBL/GenBank/DDBJ databases">
        <title>Functional and genomic diversity of the sorghum phyllosphere microbiome.</title>
        <authorList>
            <person name="Shade A."/>
        </authorList>
    </citation>
    <scope>NUCLEOTIDE SEQUENCE [LARGE SCALE GENOMIC DNA]</scope>
    <source>
        <strain evidence="2 3">SORGH_AS_0335</strain>
    </source>
</reference>
<evidence type="ECO:0008006" key="4">
    <source>
        <dbReference type="Google" id="ProtNLM"/>
    </source>
</evidence>
<dbReference type="Proteomes" id="UP001267710">
    <property type="component" value="Unassembled WGS sequence"/>
</dbReference>
<evidence type="ECO:0000313" key="2">
    <source>
        <dbReference type="EMBL" id="MDR6215527.1"/>
    </source>
</evidence>